<feature type="transmembrane region" description="Helical" evidence="8">
    <location>
        <begin position="578"/>
        <end position="601"/>
    </location>
</feature>
<keyword evidence="3" id="KW-0813">Transport</keyword>
<dbReference type="PROSITE" id="PS50850">
    <property type="entry name" value="MFS"/>
    <property type="match status" value="1"/>
</dbReference>
<evidence type="ECO:0000256" key="4">
    <source>
        <dbReference type="ARBA" id="ARBA00022692"/>
    </source>
</evidence>
<dbReference type="GO" id="GO:0022821">
    <property type="term" value="F:solute:potassium antiporter activity"/>
    <property type="evidence" value="ECO:0007669"/>
    <property type="project" value="TreeGrafter"/>
</dbReference>
<evidence type="ECO:0000256" key="3">
    <source>
        <dbReference type="ARBA" id="ARBA00022448"/>
    </source>
</evidence>
<feature type="region of interest" description="Disordered" evidence="7">
    <location>
        <begin position="245"/>
        <end position="266"/>
    </location>
</feature>
<dbReference type="GO" id="GO:0005886">
    <property type="term" value="C:plasma membrane"/>
    <property type="evidence" value="ECO:0007669"/>
    <property type="project" value="TreeGrafter"/>
</dbReference>
<dbReference type="Proteomes" id="UP000501690">
    <property type="component" value="Linkage Group LG3"/>
</dbReference>
<feature type="transmembrane region" description="Helical" evidence="8">
    <location>
        <begin position="113"/>
        <end position="138"/>
    </location>
</feature>
<keyword evidence="5 8" id="KW-1133">Transmembrane helix</keyword>
<comment type="similarity">
    <text evidence="2">Belongs to the major facilitator superfamily.</text>
</comment>
<sequence>MEEAKGEQPLLERKKYYENCPGCKVDKAKELSAGQGVSYTKLFVLWMVALSAALPISSLFPFLYFMVRDFNIAETEADISSYAGYVGSVFMFGRCLTSFLWGTIADRFGRKPAILIGVTAVVVFNTLFGLSTSFWMAIITRFLLGSFNGYLGPVRAYGSELFREEHQALGLSTVSSAWGTGLIIGPSIGGYLAQPVEKYPNIFPKDSFWDKFPYFLPSFVISAFAFVVAIGSIWIPETLHNHKCSDESTEDDEALENGSGGTDNEKITKENENLFLNWPLMSSVLTYCIFSLHDMAYTEIFSLWAVSPQRLGGLNFTTSDVGNILSVSGLALIVFQLALYPFVERKIGGIGCARLSALLSIPLLQSYPFIALFSGAALYIGLSTASILKNIFAPVEKYPNIFPKDSFWDKFPYFLPSFVISAFAFVVAIGSIWIPETLHNHKCSDESTEDDEALENGSGGTDNEKITKENENLFLNWPLMSSVLTYCIFSLHDMAYTEIFSLWAVSPQRLGGLNFTTSDVGNILSVSGLALIVFQLALYPFVERKIGGIGCARLSALLSIPLLQSYPFIALFSGAALYIGLSTASILKNIFAISISTGLFLQQNRLVEQHQRGAANGISMTGMSLFKAIGPAIGGSVLAWSEKRMDSSFLPGTHMVFFLLNIVEAFGLSMIMMLKTSRGEKKKPDQLQ</sequence>
<evidence type="ECO:0000256" key="1">
    <source>
        <dbReference type="ARBA" id="ARBA00004141"/>
    </source>
</evidence>
<evidence type="ECO:0000313" key="10">
    <source>
        <dbReference type="EMBL" id="QCD85774.1"/>
    </source>
</evidence>
<dbReference type="AlphaFoldDB" id="A0A4D6LBM4"/>
<evidence type="ECO:0000256" key="7">
    <source>
        <dbReference type="SAM" id="MobiDB-lite"/>
    </source>
</evidence>
<feature type="transmembrane region" description="Helical" evidence="8">
    <location>
        <begin position="284"/>
        <end position="304"/>
    </location>
</feature>
<feature type="transmembrane region" description="Helical" evidence="8">
    <location>
        <begin position="523"/>
        <end position="542"/>
    </location>
</feature>
<accession>A0A4D6LBM4</accession>
<dbReference type="CDD" id="cd17330">
    <property type="entry name" value="MFS_SLC46_TetA_like"/>
    <property type="match status" value="1"/>
</dbReference>
<feature type="transmembrane region" description="Helical" evidence="8">
    <location>
        <begin position="554"/>
        <end position="572"/>
    </location>
</feature>
<dbReference type="Pfam" id="PF07690">
    <property type="entry name" value="MFS_1"/>
    <property type="match status" value="1"/>
</dbReference>
<feature type="transmembrane region" description="Helical" evidence="8">
    <location>
        <begin position="613"/>
        <end position="634"/>
    </location>
</feature>
<keyword evidence="6 8" id="KW-0472">Membrane</keyword>
<dbReference type="SUPFAM" id="SSF103473">
    <property type="entry name" value="MFS general substrate transporter"/>
    <property type="match status" value="2"/>
</dbReference>
<proteinExistence type="inferred from homology"/>
<feature type="transmembrane region" description="Helical" evidence="8">
    <location>
        <begin position="355"/>
        <end position="380"/>
    </location>
</feature>
<dbReference type="PANTHER" id="PTHR23504">
    <property type="entry name" value="MAJOR FACILITATOR SUPERFAMILY DOMAIN-CONTAINING PROTEIN 10"/>
    <property type="match status" value="1"/>
</dbReference>
<evidence type="ECO:0000313" key="11">
    <source>
        <dbReference type="Proteomes" id="UP000501690"/>
    </source>
</evidence>
<organism evidence="10 11">
    <name type="scientific">Vigna unguiculata</name>
    <name type="common">Cowpea</name>
    <dbReference type="NCBI Taxonomy" id="3917"/>
    <lineage>
        <taxon>Eukaryota</taxon>
        <taxon>Viridiplantae</taxon>
        <taxon>Streptophyta</taxon>
        <taxon>Embryophyta</taxon>
        <taxon>Tracheophyta</taxon>
        <taxon>Spermatophyta</taxon>
        <taxon>Magnoliopsida</taxon>
        <taxon>eudicotyledons</taxon>
        <taxon>Gunneridae</taxon>
        <taxon>Pentapetalae</taxon>
        <taxon>rosids</taxon>
        <taxon>fabids</taxon>
        <taxon>Fabales</taxon>
        <taxon>Fabaceae</taxon>
        <taxon>Papilionoideae</taxon>
        <taxon>50 kb inversion clade</taxon>
        <taxon>NPAAA clade</taxon>
        <taxon>indigoferoid/millettioid clade</taxon>
        <taxon>Phaseoleae</taxon>
        <taxon>Vigna</taxon>
    </lineage>
</organism>
<feature type="transmembrane region" description="Helical" evidence="8">
    <location>
        <begin position="483"/>
        <end position="503"/>
    </location>
</feature>
<feature type="transmembrane region" description="Helical" evidence="8">
    <location>
        <begin position="413"/>
        <end position="434"/>
    </location>
</feature>
<reference evidence="10 11" key="1">
    <citation type="submission" date="2019-04" db="EMBL/GenBank/DDBJ databases">
        <title>An improved genome assembly and genetic linkage map for asparagus bean, Vigna unguiculata ssp. sesquipedialis.</title>
        <authorList>
            <person name="Xia Q."/>
            <person name="Zhang R."/>
            <person name="Dong Y."/>
        </authorList>
    </citation>
    <scope>NUCLEOTIDE SEQUENCE [LARGE SCALE GENOMIC DNA]</scope>
    <source>
        <tissue evidence="10">Leaf</tissue>
    </source>
</reference>
<evidence type="ECO:0000256" key="6">
    <source>
        <dbReference type="ARBA" id="ARBA00023136"/>
    </source>
</evidence>
<feature type="domain" description="Major facilitator superfamily (MFS) profile" evidence="9">
    <location>
        <begin position="41"/>
        <end position="679"/>
    </location>
</feature>
<comment type="subcellular location">
    <subcellularLocation>
        <location evidence="1">Membrane</location>
        <topology evidence="1">Multi-pass membrane protein</topology>
    </subcellularLocation>
</comment>
<dbReference type="PANTHER" id="PTHR23504:SF90">
    <property type="entry name" value="MAJOR FACILITATOR SUPERFAMILY-RELATED"/>
    <property type="match status" value="1"/>
</dbReference>
<dbReference type="EMBL" id="CP039347">
    <property type="protein sequence ID" value="QCD85774.1"/>
    <property type="molecule type" value="Genomic_DNA"/>
</dbReference>
<feature type="transmembrane region" description="Helical" evidence="8">
    <location>
        <begin position="324"/>
        <end position="343"/>
    </location>
</feature>
<dbReference type="InterPro" id="IPR036259">
    <property type="entry name" value="MFS_trans_sf"/>
</dbReference>
<keyword evidence="11" id="KW-1185">Reference proteome</keyword>
<evidence type="ECO:0000256" key="5">
    <source>
        <dbReference type="ARBA" id="ARBA00022989"/>
    </source>
</evidence>
<feature type="transmembrane region" description="Helical" evidence="8">
    <location>
        <begin position="42"/>
        <end position="67"/>
    </location>
</feature>
<dbReference type="FunFam" id="1.20.1250.20:FF:000301">
    <property type="entry name" value="Protein ZINC INDUCED FACILITATOR-LIKE 1"/>
    <property type="match status" value="2"/>
</dbReference>
<keyword evidence="4 8" id="KW-0812">Transmembrane</keyword>
<protein>
    <submittedName>
        <fullName evidence="10">MFS transporter</fullName>
    </submittedName>
</protein>
<name>A0A4D6LBM4_VIGUN</name>
<dbReference type="InterPro" id="IPR011701">
    <property type="entry name" value="MFS"/>
</dbReference>
<evidence type="ECO:0000256" key="2">
    <source>
        <dbReference type="ARBA" id="ARBA00008335"/>
    </source>
</evidence>
<feature type="transmembrane region" description="Helical" evidence="8">
    <location>
        <begin position="79"/>
        <end position="101"/>
    </location>
</feature>
<feature type="transmembrane region" description="Helical" evidence="8">
    <location>
        <begin position="214"/>
        <end position="235"/>
    </location>
</feature>
<gene>
    <name evidence="10" type="ORF">DEO72_LG3g295</name>
</gene>
<feature type="transmembrane region" description="Helical" evidence="8">
    <location>
        <begin position="654"/>
        <end position="674"/>
    </location>
</feature>
<dbReference type="InterPro" id="IPR020846">
    <property type="entry name" value="MFS_dom"/>
</dbReference>
<feature type="region of interest" description="Disordered" evidence="7">
    <location>
        <begin position="444"/>
        <end position="465"/>
    </location>
</feature>
<dbReference type="GO" id="GO:0009705">
    <property type="term" value="C:plant-type vacuole membrane"/>
    <property type="evidence" value="ECO:0007669"/>
    <property type="project" value="TreeGrafter"/>
</dbReference>
<dbReference type="Gene3D" id="1.20.1250.20">
    <property type="entry name" value="MFS general substrate transporter like domains"/>
    <property type="match status" value="2"/>
</dbReference>
<dbReference type="GO" id="GO:0090333">
    <property type="term" value="P:regulation of stomatal closure"/>
    <property type="evidence" value="ECO:0007669"/>
    <property type="project" value="TreeGrafter"/>
</dbReference>
<evidence type="ECO:0000259" key="9">
    <source>
        <dbReference type="PROSITE" id="PS50850"/>
    </source>
</evidence>
<evidence type="ECO:0000256" key="8">
    <source>
        <dbReference type="SAM" id="Phobius"/>
    </source>
</evidence>